<accession>A0A6H1ZDD2</accession>
<gene>
    <name evidence="1" type="ORF">TM448A00243_0018</name>
    <name evidence="2" type="ORF">TM448B00304_0052</name>
</gene>
<dbReference type="AlphaFoldDB" id="A0A6H1ZDD2"/>
<dbReference type="InterPro" id="IPR010064">
    <property type="entry name" value="HK97-gp10_tail"/>
</dbReference>
<dbReference type="EMBL" id="MT144607">
    <property type="protein sequence ID" value="QJH94873.1"/>
    <property type="molecule type" value="Genomic_DNA"/>
</dbReference>
<dbReference type="EMBL" id="MT143991">
    <property type="protein sequence ID" value="QJA45469.1"/>
    <property type="molecule type" value="Genomic_DNA"/>
</dbReference>
<proteinExistence type="predicted"/>
<protein>
    <submittedName>
        <fullName evidence="1">Putative tail protein</fullName>
    </submittedName>
</protein>
<dbReference type="NCBIfam" id="TIGR01725">
    <property type="entry name" value="phge_HK97_gp10"/>
    <property type="match status" value="1"/>
</dbReference>
<reference evidence="1" key="1">
    <citation type="submission" date="2020-03" db="EMBL/GenBank/DDBJ databases">
        <title>The deep terrestrial virosphere.</title>
        <authorList>
            <person name="Holmfeldt K."/>
            <person name="Nilsson E."/>
            <person name="Simone D."/>
            <person name="Lopez-Fernandez M."/>
            <person name="Wu X."/>
            <person name="de Brujin I."/>
            <person name="Lundin D."/>
            <person name="Andersson A."/>
            <person name="Bertilsson S."/>
            <person name="Dopson M."/>
        </authorList>
    </citation>
    <scope>NUCLEOTIDE SEQUENCE</scope>
    <source>
        <strain evidence="1">TM448A00243</strain>
        <strain evidence="2">TM448B00304</strain>
    </source>
</reference>
<evidence type="ECO:0000313" key="1">
    <source>
        <dbReference type="EMBL" id="QJA45469.1"/>
    </source>
</evidence>
<evidence type="ECO:0000313" key="2">
    <source>
        <dbReference type="EMBL" id="QJH94873.1"/>
    </source>
</evidence>
<sequence length="113" mass="12580">MSVSVTMNDKRLRELIKNIPTGEVVRVLHDGVNYGIYQEFGTSRMAAHPFITPAIEHIRPAFEKGLKQIKNLEMAEDFVDKLAHDAEAVAKASAPFLTGALRNSIKVSKPEDF</sequence>
<organism evidence="1">
    <name type="scientific">viral metagenome</name>
    <dbReference type="NCBI Taxonomy" id="1070528"/>
    <lineage>
        <taxon>unclassified sequences</taxon>
        <taxon>metagenomes</taxon>
        <taxon>organismal metagenomes</taxon>
    </lineage>
</organism>
<name>A0A6H1ZDD2_9ZZZZ</name>